<accession>A0A0X8JPI7</accession>
<dbReference type="AlphaFoldDB" id="A0A0X8JPI7"/>
<evidence type="ECO:0000313" key="2">
    <source>
        <dbReference type="Proteomes" id="UP000063964"/>
    </source>
</evidence>
<keyword evidence="2" id="KW-1185">Reference proteome</keyword>
<sequence>MVENPSTYAKYTPTSYLLRFLEIIFDLKLIFGLSKIQLDLGEISSNPICLDRYAIHICKPPLDKKLWIVNISNEYLYE</sequence>
<organism evidence="1 2">
    <name type="scientific">Desulfomicrobium orale DSM 12838</name>
    <dbReference type="NCBI Taxonomy" id="888061"/>
    <lineage>
        <taxon>Bacteria</taxon>
        <taxon>Pseudomonadati</taxon>
        <taxon>Thermodesulfobacteriota</taxon>
        <taxon>Desulfovibrionia</taxon>
        <taxon>Desulfovibrionales</taxon>
        <taxon>Desulfomicrobiaceae</taxon>
        <taxon>Desulfomicrobium</taxon>
    </lineage>
</organism>
<gene>
    <name evidence="1" type="ORF">AXF15_05080</name>
</gene>
<reference evidence="2" key="1">
    <citation type="submission" date="2016-02" db="EMBL/GenBank/DDBJ databases">
        <authorList>
            <person name="Holder M.E."/>
            <person name="Ajami N.J."/>
            <person name="Petrosino J.F."/>
        </authorList>
    </citation>
    <scope>NUCLEOTIDE SEQUENCE [LARGE SCALE GENOMIC DNA]</scope>
    <source>
        <strain evidence="2">DSM 12838</strain>
    </source>
</reference>
<dbReference type="EMBL" id="CP014230">
    <property type="protein sequence ID" value="AMD92544.1"/>
    <property type="molecule type" value="Genomic_DNA"/>
</dbReference>
<dbReference type="Proteomes" id="UP000063964">
    <property type="component" value="Chromosome"/>
</dbReference>
<protein>
    <submittedName>
        <fullName evidence="1">Uncharacterized protein</fullName>
    </submittedName>
</protein>
<dbReference type="STRING" id="888061.AXF15_05080"/>
<proteinExistence type="predicted"/>
<evidence type="ECO:0000313" key="1">
    <source>
        <dbReference type="EMBL" id="AMD92544.1"/>
    </source>
</evidence>
<dbReference type="KEGG" id="doa:AXF15_05080"/>
<name>A0A0X8JPI7_9BACT</name>